<evidence type="ECO:0000313" key="2">
    <source>
        <dbReference type="EMBL" id="UZJ33527.1"/>
    </source>
</evidence>
<gene>
    <name evidence="2" type="ORF">OJ254_28655</name>
</gene>
<evidence type="ECO:0000256" key="1">
    <source>
        <dbReference type="SAM" id="MobiDB-lite"/>
    </source>
</evidence>
<feature type="region of interest" description="Disordered" evidence="1">
    <location>
        <begin position="1"/>
        <end position="21"/>
    </location>
</feature>
<reference evidence="2" key="1">
    <citation type="submission" date="2022-11" db="EMBL/GenBank/DDBJ databases">
        <title>Identification and genomic analyses of a novel endophytic actinobacterium Streptomyces endophytica sp. nov. with potential for biocontrol of Yam anthracnose.</title>
        <authorList>
            <person name="Huang X."/>
        </authorList>
    </citation>
    <scope>NUCLEOTIDE SEQUENCE</scope>
    <source>
        <strain evidence="2">HNM0140</strain>
    </source>
</reference>
<dbReference type="PANTHER" id="PTHR11102">
    <property type="entry name" value="SEL-1-LIKE PROTEIN"/>
    <property type="match status" value="1"/>
</dbReference>
<protein>
    <submittedName>
        <fullName evidence="2">Uncharacterized protein</fullName>
    </submittedName>
</protein>
<keyword evidence="3" id="KW-1185">Reference proteome</keyword>
<dbReference type="InterPro" id="IPR011990">
    <property type="entry name" value="TPR-like_helical_dom_sf"/>
</dbReference>
<dbReference type="EMBL" id="CP110636">
    <property type="protein sequence ID" value="UZJ33527.1"/>
    <property type="molecule type" value="Genomic_DNA"/>
</dbReference>
<name>A0ABY6PJ19_9ACTN</name>
<evidence type="ECO:0000313" key="3">
    <source>
        <dbReference type="Proteomes" id="UP001164959"/>
    </source>
</evidence>
<dbReference type="Proteomes" id="UP001164959">
    <property type="component" value="Chromosome"/>
</dbReference>
<dbReference type="PANTHER" id="PTHR11102:SF160">
    <property type="entry name" value="ERAD-ASSOCIATED E3 UBIQUITIN-PROTEIN LIGASE COMPONENT HRD3"/>
    <property type="match status" value="1"/>
</dbReference>
<dbReference type="RefSeq" id="WP_265364704.1">
    <property type="nucleotide sequence ID" value="NZ_CP110636.1"/>
</dbReference>
<sequence>MTSHRSSSRQGSQRRIPQPLGVTPAALRDLKDYVYQLYVEAGTPPVQHVAAEIEKDDTFRGSPSKATVHRIIGSRELLAGQEDVVSVAVLLARTAGKDASAVESRVKGMWAAAQLAQPLGTPVRDLDPFALEVHQAITVPGRESLPTLPLYVERDHDRALSELVDRASCGESLLVTLVGESSTGKTRACWEALRRLPDGWRVWHPYDPTRPDAALVHLAEVGPRTVIWLNEAQHYLLAPDEKTGERIAAGLRTALFDRHRGPLLVLATIWPRFWDPLTAPSATGADDRFEQQRKLLTGIGQYILVPKAFTESDMRQARQKADGDPRLASALDGAADGEITQFLAGVPKLMTRYRCAPPGAMALIHAAMDYRRLGHGPALSRALLATAAEGYLNERELAWSGDDWVDEALAFCGTPCNGVPGPLTRIPRRSNDVDGPVYRLADYLEQQGRVERRLMCPPASFWEAAAWHCHGHEDCASLARAAEARGRLRAAAALYQKAFDGGNTHVRPALARLLEGAGNAAKAKRLYEAAWKADGLVRWELVRLREITGELNGAEELAHVAASQGDTTVLTRLARLRQEAGNEQGAEDLMRKAAAIGEIRTFAGLARTSEDSGDRAGAEALAFSALERTGSPYALSLLVWIRERSGDCDAAERLARAAVEHGNVRPAVRLAWMRQQAGDMRSAERVLDLAADSGSKFALLELARLKKKAGDSDGAERLLRTAASRGSTLALTELARLRDKAGDIETALRLYRTAADQGSTDALAHLALLREEAGACEEAERMACSAADAGSTFALLELVWLRENARDRRAAERLADTAQRAANTGALVLLARLREEGDDKSGAERLVLRAARAGDSLALNEFVLRREKNGDSEGAERLASAGGGRLLAQLAQMREEAGKSQDAERLYCLAAELGKTQALGELARLKEEAGDREAAEEFACRAAHAGHVEVFSELAQARATRGRLGDAYRLHRAAADAGYVEALNHLAQLRKRWDPNWEHLLRYGLTADGQTSEPWWSLLTPVPTPLVATYGVVLPRR</sequence>
<dbReference type="Gene3D" id="1.25.40.10">
    <property type="entry name" value="Tetratricopeptide repeat domain"/>
    <property type="match status" value="4"/>
</dbReference>
<dbReference type="SUPFAM" id="SSF81901">
    <property type="entry name" value="HCP-like"/>
    <property type="match status" value="3"/>
</dbReference>
<accession>A0ABY6PJ19</accession>
<organism evidence="2 3">
    <name type="scientific">Streptomyces endophytica</name>
    <dbReference type="NCBI Taxonomy" id="2991496"/>
    <lineage>
        <taxon>Bacteria</taxon>
        <taxon>Bacillati</taxon>
        <taxon>Actinomycetota</taxon>
        <taxon>Actinomycetes</taxon>
        <taxon>Kitasatosporales</taxon>
        <taxon>Streptomycetaceae</taxon>
        <taxon>Streptomyces</taxon>
    </lineage>
</organism>
<proteinExistence type="predicted"/>
<dbReference type="InterPro" id="IPR050767">
    <property type="entry name" value="Sel1_AlgK"/>
</dbReference>